<organism evidence="1">
    <name type="scientific">Panicum hallii</name>
    <dbReference type="NCBI Taxonomy" id="206008"/>
    <lineage>
        <taxon>Eukaryota</taxon>
        <taxon>Viridiplantae</taxon>
        <taxon>Streptophyta</taxon>
        <taxon>Embryophyta</taxon>
        <taxon>Tracheophyta</taxon>
        <taxon>Spermatophyta</taxon>
        <taxon>Magnoliopsida</taxon>
        <taxon>Liliopsida</taxon>
        <taxon>Poales</taxon>
        <taxon>Poaceae</taxon>
        <taxon>PACMAD clade</taxon>
        <taxon>Panicoideae</taxon>
        <taxon>Panicodae</taxon>
        <taxon>Paniceae</taxon>
        <taxon>Panicinae</taxon>
        <taxon>Panicum</taxon>
        <taxon>Panicum sect. Panicum</taxon>
    </lineage>
</organism>
<name>A0A2T8IHC3_9POAL</name>
<sequence length="206" mass="23008">MPSTCYMGCDLSMVDSPNHSIAETHAHTWMGSRCCNKATQPLGAVSLRIVFTQKDKLVMSGKREGTALSNDVEQKAREQSCMHMPFLDASSGSPAAIYLGDMLMQQCLKNLHSHYTVLTGQGISCATCACLTSHNLNKIQHCKYSLIIYRLISNQLMIDKLVWIERRIVSQIFFALSLLVMESFKCLIGRYTQVHVLLMSSPISIQ</sequence>
<evidence type="ECO:0000313" key="1">
    <source>
        <dbReference type="EMBL" id="PVH37016.1"/>
    </source>
</evidence>
<dbReference type="Proteomes" id="UP000243499">
    <property type="component" value="Chromosome 6"/>
</dbReference>
<dbReference type="Gramene" id="PVH37016">
    <property type="protein sequence ID" value="PVH37016"/>
    <property type="gene ID" value="PAHAL_6G220500"/>
</dbReference>
<proteinExistence type="predicted"/>
<protein>
    <submittedName>
        <fullName evidence="1">Uncharacterized protein</fullName>
    </submittedName>
</protein>
<dbReference type="EMBL" id="CM008051">
    <property type="protein sequence ID" value="PVH37016.1"/>
    <property type="molecule type" value="Genomic_DNA"/>
</dbReference>
<reference evidence="1" key="1">
    <citation type="submission" date="2018-04" db="EMBL/GenBank/DDBJ databases">
        <title>WGS assembly of Panicum hallii.</title>
        <authorList>
            <person name="Lovell J."/>
            <person name="Jenkins J."/>
            <person name="Lowry D."/>
            <person name="Mamidi S."/>
            <person name="Sreedasyam A."/>
            <person name="Weng X."/>
            <person name="Barry K."/>
            <person name="Bonette J."/>
            <person name="Campitelli B."/>
            <person name="Daum C."/>
            <person name="Gordon S."/>
            <person name="Gould B."/>
            <person name="Lipzen A."/>
            <person name="Macqueen A."/>
            <person name="Palacio-Mejia J."/>
            <person name="Plott C."/>
            <person name="Shakirov E."/>
            <person name="Shu S."/>
            <person name="Yoshinaga Y."/>
            <person name="Zane M."/>
            <person name="Rokhsar D."/>
            <person name="Grimwood J."/>
            <person name="Schmutz J."/>
            <person name="Juenger T."/>
        </authorList>
    </citation>
    <scope>NUCLEOTIDE SEQUENCE [LARGE SCALE GENOMIC DNA]</scope>
    <source>
        <strain evidence="1">FIL2</strain>
    </source>
</reference>
<dbReference type="AlphaFoldDB" id="A0A2T8IHC3"/>
<gene>
    <name evidence="1" type="ORF">PAHAL_6G220500</name>
</gene>
<accession>A0A2T8IHC3</accession>